<name>A0A1C4C0X7_9GAMM</name>
<accession>A0A1C4C0X7</accession>
<dbReference type="EMBL" id="FMAQ01000006">
    <property type="protein sequence ID" value="SCC12682.1"/>
    <property type="molecule type" value="Genomic_DNA"/>
</dbReference>
<evidence type="ECO:0000313" key="2">
    <source>
        <dbReference type="Proteomes" id="UP000199670"/>
    </source>
</evidence>
<evidence type="ECO:0000313" key="1">
    <source>
        <dbReference type="EMBL" id="SCC12682.1"/>
    </source>
</evidence>
<dbReference type="RefSeq" id="WP_091348731.1">
    <property type="nucleotide sequence ID" value="NZ_FMAQ01000006.1"/>
</dbReference>
<keyword evidence="2" id="KW-1185">Reference proteome</keyword>
<gene>
    <name evidence="1" type="ORF">GA0061081_10690</name>
</gene>
<dbReference type="AlphaFoldDB" id="A0A1C4C0X7"/>
<sequence length="117" mass="13502">MTAIYCDDYPNVFHWKAVSEFTLEQAALLLAGIDPFDFEQGLESAKITNHPRWKLVYGYALAIETAIRRGILTPVVCNTYFYDEYNSNWIVQKIEPSDRSHNISCEHTVITRNSLNQ</sequence>
<organism evidence="1 2">
    <name type="scientific">Gilliamella bombicola</name>
    <dbReference type="NCBI Taxonomy" id="1798182"/>
    <lineage>
        <taxon>Bacteria</taxon>
        <taxon>Pseudomonadati</taxon>
        <taxon>Pseudomonadota</taxon>
        <taxon>Gammaproteobacteria</taxon>
        <taxon>Orbales</taxon>
        <taxon>Orbaceae</taxon>
        <taxon>Gilliamella</taxon>
    </lineage>
</organism>
<dbReference type="OrthoDB" id="6429110at2"/>
<protein>
    <submittedName>
        <fullName evidence="1">Uncharacterized protein</fullName>
    </submittedName>
</protein>
<reference evidence="2" key="1">
    <citation type="submission" date="2016-08" db="EMBL/GenBank/DDBJ databases">
        <authorList>
            <person name="Varghese N."/>
            <person name="Submissions Spin"/>
        </authorList>
    </citation>
    <scope>NUCLEOTIDE SEQUENCE [LARGE SCALE GENOMIC DNA]</scope>
    <source>
        <strain evidence="2">R-53248</strain>
    </source>
</reference>
<proteinExistence type="predicted"/>
<dbReference type="STRING" id="1798182.GA0061081_10690"/>
<dbReference type="Proteomes" id="UP000199670">
    <property type="component" value="Unassembled WGS sequence"/>
</dbReference>